<dbReference type="Gene3D" id="3.40.50.1820">
    <property type="entry name" value="alpha/beta hydrolase"/>
    <property type="match status" value="1"/>
</dbReference>
<feature type="domain" description="BD-FAE-like" evidence="2">
    <location>
        <begin position="33"/>
        <end position="163"/>
    </location>
</feature>
<dbReference type="InterPro" id="IPR050300">
    <property type="entry name" value="GDXG_lipolytic_enzyme"/>
</dbReference>
<evidence type="ECO:0000256" key="1">
    <source>
        <dbReference type="ARBA" id="ARBA00022801"/>
    </source>
</evidence>
<evidence type="ECO:0000313" key="3">
    <source>
        <dbReference type="EMBL" id="MFC6315770.1"/>
    </source>
</evidence>
<sequence length="276" mass="30609">MQKIQYDFTTKHRNGQALQLTGFLHEPGAHLPQQQWPILFFIPGGGLTHIEADVDDNIALAFYNHGFSTFYMDYRFRSDQQPLLPAPLLDVANGLQVIHDHAATWHLDNDKTVLAGFSIGGLLASLLADLPENQQFLSEHGLTGSTLKSQALILGYPVTDLTMGWPHTPAELPEIAADPALYVAKNWLTPQHVPTFIWNTVTDGAVPPLNALDYVTTLVKMDLPVEYHLFHHGPHGMALATKATARKPAHQEAHVAHWTGLAIEWLNALWPNSFSD</sequence>
<dbReference type="EMBL" id="JBHSSM010000021">
    <property type="protein sequence ID" value="MFC6315770.1"/>
    <property type="molecule type" value="Genomic_DNA"/>
</dbReference>
<dbReference type="InterPro" id="IPR049492">
    <property type="entry name" value="BD-FAE-like_dom"/>
</dbReference>
<dbReference type="Proteomes" id="UP001596310">
    <property type="component" value="Unassembled WGS sequence"/>
</dbReference>
<protein>
    <submittedName>
        <fullName evidence="3">Alpha/beta hydrolase</fullName>
    </submittedName>
</protein>
<proteinExistence type="predicted"/>
<accession>A0ABW1UP69</accession>
<name>A0ABW1UP69_9LACO</name>
<organism evidence="3 4">
    <name type="scientific">Lapidilactobacillus achengensis</name>
    <dbReference type="NCBI Taxonomy" id="2486000"/>
    <lineage>
        <taxon>Bacteria</taxon>
        <taxon>Bacillati</taxon>
        <taxon>Bacillota</taxon>
        <taxon>Bacilli</taxon>
        <taxon>Lactobacillales</taxon>
        <taxon>Lactobacillaceae</taxon>
        <taxon>Lapidilactobacillus</taxon>
    </lineage>
</organism>
<dbReference type="GO" id="GO:0016787">
    <property type="term" value="F:hydrolase activity"/>
    <property type="evidence" value="ECO:0007669"/>
    <property type="project" value="UniProtKB-KW"/>
</dbReference>
<dbReference type="InterPro" id="IPR029058">
    <property type="entry name" value="AB_hydrolase_fold"/>
</dbReference>
<comment type="caution">
    <text evidence="3">The sequence shown here is derived from an EMBL/GenBank/DDBJ whole genome shotgun (WGS) entry which is preliminary data.</text>
</comment>
<reference evidence="4" key="1">
    <citation type="journal article" date="2019" name="Int. J. Syst. Evol. Microbiol.">
        <title>The Global Catalogue of Microorganisms (GCM) 10K type strain sequencing project: providing services to taxonomists for standard genome sequencing and annotation.</title>
        <authorList>
            <consortium name="The Broad Institute Genomics Platform"/>
            <consortium name="The Broad Institute Genome Sequencing Center for Infectious Disease"/>
            <person name="Wu L."/>
            <person name="Ma J."/>
        </authorList>
    </citation>
    <scope>NUCLEOTIDE SEQUENCE [LARGE SCALE GENOMIC DNA]</scope>
    <source>
        <strain evidence="4">CCM 8897</strain>
    </source>
</reference>
<evidence type="ECO:0000259" key="2">
    <source>
        <dbReference type="Pfam" id="PF20434"/>
    </source>
</evidence>
<gene>
    <name evidence="3" type="ORF">ACFQHW_09370</name>
</gene>
<dbReference type="PANTHER" id="PTHR48081">
    <property type="entry name" value="AB HYDROLASE SUPERFAMILY PROTEIN C4A8.06C"/>
    <property type="match status" value="1"/>
</dbReference>
<evidence type="ECO:0000313" key="4">
    <source>
        <dbReference type="Proteomes" id="UP001596310"/>
    </source>
</evidence>
<dbReference type="PANTHER" id="PTHR48081:SF6">
    <property type="entry name" value="PEPTIDASE S9 PROLYL OLIGOPEPTIDASE CATALYTIC DOMAIN-CONTAINING PROTEIN"/>
    <property type="match status" value="1"/>
</dbReference>
<keyword evidence="1 3" id="KW-0378">Hydrolase</keyword>
<keyword evidence="4" id="KW-1185">Reference proteome</keyword>
<dbReference type="RefSeq" id="WP_125602358.1">
    <property type="nucleotide sequence ID" value="NZ_JBHSSM010000021.1"/>
</dbReference>
<dbReference type="SUPFAM" id="SSF53474">
    <property type="entry name" value="alpha/beta-Hydrolases"/>
    <property type="match status" value="1"/>
</dbReference>
<dbReference type="Pfam" id="PF20434">
    <property type="entry name" value="BD-FAE"/>
    <property type="match status" value="1"/>
</dbReference>